<proteinExistence type="predicted"/>
<dbReference type="Proteomes" id="UP000072874">
    <property type="component" value="Chromosome 13"/>
</dbReference>
<dbReference type="VEuPathDB" id="PlasmoDB:PYYM_1365300"/>
<dbReference type="InterPro" id="IPR045886">
    <property type="entry name" value="ThiF/MoeB/HesA"/>
</dbReference>
<reference evidence="3" key="4">
    <citation type="submission" date="2019-05" db="EMBL/GenBank/DDBJ databases">
        <authorList>
            <consortium name="Pathogen Informatics"/>
        </authorList>
    </citation>
    <scope>NUCLEOTIDE SEQUENCE</scope>
    <source>
        <strain evidence="3">17X</strain>
    </source>
</reference>
<dbReference type="OMA" id="YIDHTHD"/>
<name>A0A078KF31_PLAYE</name>
<organism evidence="3 4">
    <name type="scientific">Plasmodium yoelii</name>
    <dbReference type="NCBI Taxonomy" id="5861"/>
    <lineage>
        <taxon>Eukaryota</taxon>
        <taxon>Sar</taxon>
        <taxon>Alveolata</taxon>
        <taxon>Apicomplexa</taxon>
        <taxon>Aconoidasida</taxon>
        <taxon>Haemosporida</taxon>
        <taxon>Plasmodiidae</taxon>
        <taxon>Plasmodium</taxon>
        <taxon>Plasmodium (Vinckeia)</taxon>
    </lineage>
</organism>
<dbReference type="SUPFAM" id="SSF69572">
    <property type="entry name" value="Activating enzymes of the ubiquitin-like proteins"/>
    <property type="match status" value="1"/>
</dbReference>
<evidence type="ECO:0000313" key="5">
    <source>
        <dbReference type="Proteomes" id="UP000072904"/>
    </source>
</evidence>
<dbReference type="PANTHER" id="PTHR10953:SF162">
    <property type="entry name" value="SUMO-ACTIVATING ENZYME SUBUNIT 1"/>
    <property type="match status" value="1"/>
</dbReference>
<dbReference type="GO" id="GO:0005737">
    <property type="term" value="C:cytoplasm"/>
    <property type="evidence" value="ECO:0007669"/>
    <property type="project" value="TreeGrafter"/>
</dbReference>
<sequence length="574" mass="68950">MSEFEKFKRQISLWGKEHQEMLMNSYVYFLGSGLIIFEISKGLMLSGINNLTIIDDQKICENDLKYYMFYYNSNKINEYTCNIIKENLLNINKNANIKCIINNPIEYFYKNIINDNNYDILICNLSVKNNLKIEKMCAKFNKKVITCNVNNVIGYLNVKIGKHLYMEKNKINKFNLSYDDNIYSFSYYYNIALSLYDDLKKYINNVDYSDFQTNGELNKIIFLVKIYHDFPCGINETKKCQKIIKCVKDKIKLTNINFDNLNKVNNFIYLSDIKKRIKLILQNNNYSTKQMYNHIYFFLIVYKSFIKKKNYMPYLYNNNDDYDDTKNVETFRGVNDIKILLKKRKYEDEKELKLLIMKKKKKYNFKKNFEISHFVYLFSNFFYINFINNEEINNEKKILMENFLYFCYLYDTSSNISYKNNISLNNNEKYIFPSLSYNMKDERNLDLISNEFLLCNNKKDLLNFRKDISFNNIKKEEEIIKQNCSYNKKYIPFFFKINDEKLQNLSYVDINVNILLEKIQIGNKLFEDLNNLKHICSNYVIIVISGLITQEVIKICSFYLKPHVNYYFFKSGCL</sequence>
<dbReference type="EMBL" id="LM993667">
    <property type="protein sequence ID" value="VTZ81057.1"/>
    <property type="molecule type" value="Genomic_DNA"/>
</dbReference>
<dbReference type="Pfam" id="PF00899">
    <property type="entry name" value="ThiF"/>
    <property type="match status" value="1"/>
</dbReference>
<protein>
    <submittedName>
        <fullName evidence="3">Ubiquitin-activating enzyme E1, putative</fullName>
    </submittedName>
</protein>
<dbReference type="GO" id="GO:0016925">
    <property type="term" value="P:protein sumoylation"/>
    <property type="evidence" value="ECO:0007669"/>
    <property type="project" value="TreeGrafter"/>
</dbReference>
<dbReference type="GeneID" id="3791424"/>
<dbReference type="PANTHER" id="PTHR10953">
    <property type="entry name" value="UBIQUITIN-ACTIVATING ENZYME E1"/>
    <property type="match status" value="1"/>
</dbReference>
<evidence type="ECO:0000259" key="1">
    <source>
        <dbReference type="Pfam" id="PF00899"/>
    </source>
</evidence>
<dbReference type="RefSeq" id="XP_022813771.1">
    <property type="nucleotide sequence ID" value="XM_022957338.1"/>
</dbReference>
<dbReference type="VEuPathDB" id="PlasmoDB:PY17X_1368900"/>
<feature type="domain" description="THIF-type NAD/FAD binding fold" evidence="1">
    <location>
        <begin position="8"/>
        <end position="557"/>
    </location>
</feature>
<reference evidence="4 5" key="1">
    <citation type="journal article" date="2014" name="BMC Biol.">
        <title>A comprehensive evaluation of rodent malaria parasite genomes and gene expression.</title>
        <authorList>
            <person name="Otto T.D."/>
            <person name="Bohme U."/>
            <person name="Jackson A.P."/>
            <person name="Hunt M."/>
            <person name="Franke-Fayard B."/>
            <person name="Hoeijmakers W.A."/>
            <person name="Religa A.A."/>
            <person name="Robertson L."/>
            <person name="Sanders M."/>
            <person name="Ogun S.A."/>
            <person name="Cunningham D."/>
            <person name="Erhart A."/>
            <person name="Billker O."/>
            <person name="Khan S.M."/>
            <person name="Stunnenberg H.G."/>
            <person name="Langhorne J."/>
            <person name="Holder A.A."/>
            <person name="Waters A.P."/>
            <person name="Newbold C.I."/>
            <person name="Pain A."/>
            <person name="Berriman M."/>
            <person name="Janse C.J."/>
        </authorList>
    </citation>
    <scope>NUCLEOTIDE SEQUENCE [LARGE SCALE GENOMIC DNA]</scope>
    <source>
        <strain evidence="3 4">17X</strain>
        <strain evidence="2 5">YM</strain>
    </source>
</reference>
<dbReference type="Proteomes" id="UP000072904">
    <property type="component" value="Chromosome 13"/>
</dbReference>
<dbReference type="VEuPathDB" id="PlasmoDB:PY05606"/>
<dbReference type="OrthoDB" id="1708823at2759"/>
<reference evidence="3" key="3">
    <citation type="submission" date="2014-05" db="EMBL/GenBank/DDBJ databases">
        <authorList>
            <person name="Aslett M.A."/>
            <person name="De Silva N."/>
        </authorList>
    </citation>
    <scope>NUCLEOTIDE SEQUENCE</scope>
    <source>
        <strain evidence="3">17X</strain>
    </source>
</reference>
<dbReference type="VEuPathDB" id="PlasmoDB:Py17XNL_001303519"/>
<dbReference type="Gene3D" id="3.40.50.720">
    <property type="entry name" value="NAD(P)-binding Rossmann-like Domain"/>
    <property type="match status" value="1"/>
</dbReference>
<gene>
    <name evidence="3" type="ORF">PY17X_1368900</name>
    <name evidence="2" type="ORF">PYYM_1365300</name>
</gene>
<dbReference type="InterPro" id="IPR035985">
    <property type="entry name" value="Ubiquitin-activating_enz"/>
</dbReference>
<evidence type="ECO:0000313" key="2">
    <source>
        <dbReference type="EMBL" id="CDU20299.1"/>
    </source>
</evidence>
<evidence type="ECO:0000313" key="4">
    <source>
        <dbReference type="Proteomes" id="UP000072874"/>
    </source>
</evidence>
<dbReference type="KEGG" id="pyo:PY17X_1368900"/>
<dbReference type="GO" id="GO:0019948">
    <property type="term" value="F:SUMO activating enzyme activity"/>
    <property type="evidence" value="ECO:0007669"/>
    <property type="project" value="TreeGrafter"/>
</dbReference>
<accession>A0A078KF31</accession>
<dbReference type="InterPro" id="IPR000594">
    <property type="entry name" value="ThiF_NAD_FAD-bd"/>
</dbReference>
<dbReference type="EMBL" id="LK934641">
    <property type="protein sequence ID" value="CDU20299.1"/>
    <property type="molecule type" value="Genomic_DNA"/>
</dbReference>
<dbReference type="AlphaFoldDB" id="A0A078KF31"/>
<reference evidence="2" key="2">
    <citation type="submission" date="2014-05" db="EMBL/GenBank/DDBJ databases">
        <authorList>
            <person name="Aslett A.Martin."/>
            <person name="De Silva Nishadi"/>
        </authorList>
    </citation>
    <scope>NUCLEOTIDE SEQUENCE</scope>
    <source>
        <strain evidence="2">YM</strain>
    </source>
</reference>
<dbReference type="GO" id="GO:0031510">
    <property type="term" value="C:SUMO activating enzyme complex"/>
    <property type="evidence" value="ECO:0007669"/>
    <property type="project" value="TreeGrafter"/>
</dbReference>
<evidence type="ECO:0000313" key="3">
    <source>
        <dbReference type="EMBL" id="VTZ81057.1"/>
    </source>
</evidence>